<sequence>MEDYTDQFYSFACRDADLTEQQLIQIYTAGLVNPLKTDVALRQPATLDDAIMLALACEQRMTLESSVPTGSRGSDRRATP</sequence>
<name>A0A8J5TEN4_ZIZPA</name>
<reference evidence="1" key="1">
    <citation type="journal article" date="2021" name="bioRxiv">
        <title>Whole Genome Assembly and Annotation of Northern Wild Rice, Zizania palustris L., Supports a Whole Genome Duplication in the Zizania Genus.</title>
        <authorList>
            <person name="Haas M."/>
            <person name="Kono T."/>
            <person name="Macchietto M."/>
            <person name="Millas R."/>
            <person name="McGilp L."/>
            <person name="Shao M."/>
            <person name="Duquette J."/>
            <person name="Hirsch C.N."/>
            <person name="Kimball J."/>
        </authorList>
    </citation>
    <scope>NUCLEOTIDE SEQUENCE</scope>
    <source>
        <tissue evidence="1">Fresh leaf tissue</tissue>
    </source>
</reference>
<protein>
    <submittedName>
        <fullName evidence="1">Uncharacterized protein</fullName>
    </submittedName>
</protein>
<evidence type="ECO:0000313" key="1">
    <source>
        <dbReference type="EMBL" id="KAG8082060.1"/>
    </source>
</evidence>
<organism evidence="1 2">
    <name type="scientific">Zizania palustris</name>
    <name type="common">Northern wild rice</name>
    <dbReference type="NCBI Taxonomy" id="103762"/>
    <lineage>
        <taxon>Eukaryota</taxon>
        <taxon>Viridiplantae</taxon>
        <taxon>Streptophyta</taxon>
        <taxon>Embryophyta</taxon>
        <taxon>Tracheophyta</taxon>
        <taxon>Spermatophyta</taxon>
        <taxon>Magnoliopsida</taxon>
        <taxon>Liliopsida</taxon>
        <taxon>Poales</taxon>
        <taxon>Poaceae</taxon>
        <taxon>BOP clade</taxon>
        <taxon>Oryzoideae</taxon>
        <taxon>Oryzeae</taxon>
        <taxon>Zizaniinae</taxon>
        <taxon>Zizania</taxon>
    </lineage>
</organism>
<gene>
    <name evidence="1" type="ORF">GUJ93_ZPchr0014g46778</name>
</gene>
<proteinExistence type="predicted"/>
<evidence type="ECO:0000313" key="2">
    <source>
        <dbReference type="Proteomes" id="UP000729402"/>
    </source>
</evidence>
<keyword evidence="2" id="KW-1185">Reference proteome</keyword>
<comment type="caution">
    <text evidence="1">The sequence shown here is derived from an EMBL/GenBank/DDBJ whole genome shotgun (WGS) entry which is preliminary data.</text>
</comment>
<dbReference type="OrthoDB" id="1933597at2759"/>
<reference evidence="1" key="2">
    <citation type="submission" date="2021-02" db="EMBL/GenBank/DDBJ databases">
        <authorList>
            <person name="Kimball J.A."/>
            <person name="Haas M.W."/>
            <person name="Macchietto M."/>
            <person name="Kono T."/>
            <person name="Duquette J."/>
            <person name="Shao M."/>
        </authorList>
    </citation>
    <scope>NUCLEOTIDE SEQUENCE</scope>
    <source>
        <tissue evidence="1">Fresh leaf tissue</tissue>
    </source>
</reference>
<dbReference type="Proteomes" id="UP000729402">
    <property type="component" value="Unassembled WGS sequence"/>
</dbReference>
<dbReference type="AlphaFoldDB" id="A0A8J5TEN4"/>
<accession>A0A8J5TEN4</accession>
<dbReference type="EMBL" id="JAAALK010000086">
    <property type="protein sequence ID" value="KAG8082060.1"/>
    <property type="molecule type" value="Genomic_DNA"/>
</dbReference>